<sequence length="89" mass="10228">MFVFFSLVHFMTHFNFFMNLLLVFELMSFCVFLFCMNLSYISFSSVGLYFSIVILTFSVCETVLGMALLVSAARYTGRSNVKSFSFLGF</sequence>
<keyword evidence="8 10" id="KW-0472">Membrane</keyword>
<organism evidence="11">
    <name type="scientific">Turneroconcha magnifica</name>
    <dbReference type="NCBI Taxonomy" id="3122228"/>
    <lineage>
        <taxon>Eukaryota</taxon>
        <taxon>Metazoa</taxon>
        <taxon>Spiralia</taxon>
        <taxon>Lophotrochozoa</taxon>
        <taxon>Mollusca</taxon>
        <taxon>Bivalvia</taxon>
        <taxon>Autobranchia</taxon>
        <taxon>Heteroconchia</taxon>
        <taxon>Euheterodonta</taxon>
        <taxon>Imparidentia</taxon>
        <taxon>Neoheterodontei</taxon>
        <taxon>Venerida</taxon>
        <taxon>Glossoidea</taxon>
        <taxon>Vesicomyidae</taxon>
        <taxon>Turneroconcha</taxon>
    </lineage>
</organism>
<gene>
    <name evidence="11" type="primary">ND4L</name>
</gene>
<feature type="transmembrane region" description="Helical" evidence="10">
    <location>
        <begin position="47"/>
        <end position="70"/>
    </location>
</feature>
<protein>
    <recommendedName>
        <fullName evidence="3">NADH-ubiquinone oxidoreductase chain 4L</fullName>
    </recommendedName>
    <alternativeName>
        <fullName evidence="9">NADH dehydrogenase subunit 4L</fullName>
    </alternativeName>
</protein>
<keyword evidence="7" id="KW-0520">NAD</keyword>
<proteinExistence type="inferred from homology"/>
<dbReference type="RefSeq" id="YP_009192664.1">
    <property type="nucleotide sequence ID" value="NC_028724.1"/>
</dbReference>
<dbReference type="Gene3D" id="1.10.287.3510">
    <property type="match status" value="1"/>
</dbReference>
<evidence type="ECO:0000256" key="7">
    <source>
        <dbReference type="ARBA" id="ARBA00023027"/>
    </source>
</evidence>
<comment type="subcellular location">
    <subcellularLocation>
        <location evidence="1">Membrane</location>
        <topology evidence="1">Multi-pass membrane protein</topology>
    </subcellularLocation>
</comment>
<dbReference type="AlphaFoldDB" id="A0A0U2QKA8"/>
<dbReference type="EMBL" id="KR862368">
    <property type="protein sequence ID" value="ALP29874.1"/>
    <property type="molecule type" value="Genomic_DNA"/>
</dbReference>
<evidence type="ECO:0000256" key="3">
    <source>
        <dbReference type="ARBA" id="ARBA00016612"/>
    </source>
</evidence>
<evidence type="ECO:0000313" key="11">
    <source>
        <dbReference type="EMBL" id="ALP29874.1"/>
    </source>
</evidence>
<evidence type="ECO:0000256" key="8">
    <source>
        <dbReference type="ARBA" id="ARBA00023136"/>
    </source>
</evidence>
<dbReference type="InterPro" id="IPR039428">
    <property type="entry name" value="NUOK/Mnh_C1-like"/>
</dbReference>
<dbReference type="GeneID" id="26521514"/>
<dbReference type="CTD" id="4539"/>
<dbReference type="Pfam" id="PF00420">
    <property type="entry name" value="Oxidored_q2"/>
    <property type="match status" value="1"/>
</dbReference>
<evidence type="ECO:0000256" key="9">
    <source>
        <dbReference type="ARBA" id="ARBA00031586"/>
    </source>
</evidence>
<accession>A0A0U2QKA8</accession>
<geneLocation type="mitochondrion" evidence="11"/>
<reference evidence="11" key="1">
    <citation type="journal article" date="2015" name="Mitochondrial DNA">
        <title>Complete mitochondrial genome of hydrothermal vent clam Calyptogena magnifica.</title>
        <authorList>
            <person name="Liu H."/>
            <person name="Cai S."/>
            <person name="Zhang H."/>
            <person name="Vrijenhoek R.C."/>
        </authorList>
    </citation>
    <scope>NUCLEOTIDE SEQUENCE</scope>
    <source>
        <strain evidence="11">Hz24 a2-8</strain>
    </source>
</reference>
<reference evidence="11" key="2">
    <citation type="submission" date="2015-11" db="EMBL/GenBank/DDBJ databases">
        <authorList>
            <person name="Zhang Y."/>
            <person name="Guo Z."/>
        </authorList>
    </citation>
    <scope>NUCLEOTIDE SEQUENCE</scope>
    <source>
        <strain evidence="11">Hz24 a2-8</strain>
    </source>
</reference>
<feature type="transmembrane region" description="Helical" evidence="10">
    <location>
        <begin position="20"/>
        <end position="41"/>
    </location>
</feature>
<keyword evidence="11" id="KW-0496">Mitochondrion</keyword>
<evidence type="ECO:0000256" key="1">
    <source>
        <dbReference type="ARBA" id="ARBA00004141"/>
    </source>
</evidence>
<keyword evidence="4 10" id="KW-0812">Transmembrane</keyword>
<evidence type="ECO:0000256" key="6">
    <source>
        <dbReference type="ARBA" id="ARBA00022989"/>
    </source>
</evidence>
<dbReference type="GO" id="GO:0016020">
    <property type="term" value="C:membrane"/>
    <property type="evidence" value="ECO:0007669"/>
    <property type="project" value="UniProtKB-SubCell"/>
</dbReference>
<keyword evidence="6 10" id="KW-1133">Transmembrane helix</keyword>
<keyword evidence="5" id="KW-1278">Translocase</keyword>
<evidence type="ECO:0000256" key="10">
    <source>
        <dbReference type="SAM" id="Phobius"/>
    </source>
</evidence>
<evidence type="ECO:0000256" key="5">
    <source>
        <dbReference type="ARBA" id="ARBA00022967"/>
    </source>
</evidence>
<comment type="similarity">
    <text evidence="2">Belongs to the complex I subunit 4L family.</text>
</comment>
<name>A0A0U2QKA8_9BIVA</name>
<evidence type="ECO:0000256" key="4">
    <source>
        <dbReference type="ARBA" id="ARBA00022692"/>
    </source>
</evidence>
<evidence type="ECO:0000256" key="2">
    <source>
        <dbReference type="ARBA" id="ARBA00010519"/>
    </source>
</evidence>